<keyword evidence="8" id="KW-1185">Reference proteome</keyword>
<proteinExistence type="predicted"/>
<dbReference type="GO" id="GO:0045892">
    <property type="term" value="P:negative regulation of DNA-templated transcription"/>
    <property type="evidence" value="ECO:0007669"/>
    <property type="project" value="TreeGrafter"/>
</dbReference>
<dbReference type="Gene3D" id="1.10.10.10">
    <property type="entry name" value="Winged helix-like DNA-binding domain superfamily/Winged helix DNA-binding domain"/>
    <property type="match status" value="1"/>
</dbReference>
<dbReference type="AlphaFoldDB" id="A0A4R7V9D0"/>
<dbReference type="RefSeq" id="WP_133906238.1">
    <property type="nucleotide sequence ID" value="NZ_SOCP01000012.1"/>
</dbReference>
<keyword evidence="1" id="KW-0805">Transcription regulation</keyword>
<dbReference type="Proteomes" id="UP000294927">
    <property type="component" value="Unassembled WGS sequence"/>
</dbReference>
<dbReference type="GO" id="GO:0003700">
    <property type="term" value="F:DNA-binding transcription factor activity"/>
    <property type="evidence" value="ECO:0007669"/>
    <property type="project" value="InterPro"/>
</dbReference>
<dbReference type="InterPro" id="IPR000524">
    <property type="entry name" value="Tscrpt_reg_HTH_GntR"/>
</dbReference>
<dbReference type="InterPro" id="IPR050679">
    <property type="entry name" value="Bact_HTH_transcr_reg"/>
</dbReference>
<dbReference type="PRINTS" id="PR00035">
    <property type="entry name" value="HTHGNTR"/>
</dbReference>
<feature type="domain" description="HTH gntR-type" evidence="6">
    <location>
        <begin position="1"/>
        <end position="69"/>
    </location>
</feature>
<dbReference type="OrthoDB" id="3358191at2"/>
<organism evidence="7 8">
    <name type="scientific">Actinophytocola oryzae</name>
    <dbReference type="NCBI Taxonomy" id="502181"/>
    <lineage>
        <taxon>Bacteria</taxon>
        <taxon>Bacillati</taxon>
        <taxon>Actinomycetota</taxon>
        <taxon>Actinomycetes</taxon>
        <taxon>Pseudonocardiales</taxon>
        <taxon>Pseudonocardiaceae</taxon>
    </lineage>
</organism>
<dbReference type="Pfam" id="PF00392">
    <property type="entry name" value="GntR"/>
    <property type="match status" value="1"/>
</dbReference>
<evidence type="ECO:0000256" key="1">
    <source>
        <dbReference type="ARBA" id="ARBA00023015"/>
    </source>
</evidence>
<reference evidence="7 8" key="1">
    <citation type="submission" date="2019-03" db="EMBL/GenBank/DDBJ databases">
        <title>Genomic Encyclopedia of Archaeal and Bacterial Type Strains, Phase II (KMG-II): from individual species to whole genera.</title>
        <authorList>
            <person name="Goeker M."/>
        </authorList>
    </citation>
    <scope>NUCLEOTIDE SEQUENCE [LARGE SCALE GENOMIC DNA]</scope>
    <source>
        <strain evidence="7 8">DSM 45499</strain>
    </source>
</reference>
<sequence length="117" mass="12770">MPGRKDIADVLRDRIRAGDYPVGSKMPSTREITGELGGSRATTSAALHLLADEGFLTLKDKSTAVVRSPEATGETPEARIADVREELLALRDDVAEVQQRLDEVTDRLANALDRLRT</sequence>
<dbReference type="InterPro" id="IPR036388">
    <property type="entry name" value="WH-like_DNA-bd_sf"/>
</dbReference>
<dbReference type="EMBL" id="SOCP01000012">
    <property type="protein sequence ID" value="TDV45527.1"/>
    <property type="molecule type" value="Genomic_DNA"/>
</dbReference>
<evidence type="ECO:0000256" key="3">
    <source>
        <dbReference type="ARBA" id="ARBA00023163"/>
    </source>
</evidence>
<gene>
    <name evidence="7" type="ORF">CLV71_112196</name>
</gene>
<accession>A0A4R7V9D0</accession>
<dbReference type="SUPFAM" id="SSF46785">
    <property type="entry name" value="Winged helix' DNA-binding domain"/>
    <property type="match status" value="1"/>
</dbReference>
<feature type="region of interest" description="Disordered" evidence="5">
    <location>
        <begin position="19"/>
        <end position="38"/>
    </location>
</feature>
<evidence type="ECO:0000256" key="4">
    <source>
        <dbReference type="SAM" id="Coils"/>
    </source>
</evidence>
<evidence type="ECO:0000256" key="5">
    <source>
        <dbReference type="SAM" id="MobiDB-lite"/>
    </source>
</evidence>
<protein>
    <submittedName>
        <fullName evidence="7">Regulatory GntR family protein</fullName>
    </submittedName>
</protein>
<evidence type="ECO:0000313" key="8">
    <source>
        <dbReference type="Proteomes" id="UP000294927"/>
    </source>
</evidence>
<dbReference type="InterPro" id="IPR036390">
    <property type="entry name" value="WH_DNA-bd_sf"/>
</dbReference>
<evidence type="ECO:0000256" key="2">
    <source>
        <dbReference type="ARBA" id="ARBA00023125"/>
    </source>
</evidence>
<dbReference type="PANTHER" id="PTHR44846:SF1">
    <property type="entry name" value="MANNOSYL-D-GLYCERATE TRANSPORT_METABOLISM SYSTEM REPRESSOR MNGR-RELATED"/>
    <property type="match status" value="1"/>
</dbReference>
<dbReference type="PROSITE" id="PS50949">
    <property type="entry name" value="HTH_GNTR"/>
    <property type="match status" value="1"/>
</dbReference>
<keyword evidence="4" id="KW-0175">Coiled coil</keyword>
<dbReference type="PANTHER" id="PTHR44846">
    <property type="entry name" value="MANNOSYL-D-GLYCERATE TRANSPORT/METABOLISM SYSTEM REPRESSOR MNGR-RELATED"/>
    <property type="match status" value="1"/>
</dbReference>
<name>A0A4R7V9D0_9PSEU</name>
<dbReference type="SMART" id="SM00345">
    <property type="entry name" value="HTH_GNTR"/>
    <property type="match status" value="1"/>
</dbReference>
<comment type="caution">
    <text evidence="7">The sequence shown here is derived from an EMBL/GenBank/DDBJ whole genome shotgun (WGS) entry which is preliminary data.</text>
</comment>
<evidence type="ECO:0000259" key="6">
    <source>
        <dbReference type="PROSITE" id="PS50949"/>
    </source>
</evidence>
<dbReference type="GO" id="GO:0003677">
    <property type="term" value="F:DNA binding"/>
    <property type="evidence" value="ECO:0007669"/>
    <property type="project" value="UniProtKB-KW"/>
</dbReference>
<feature type="coiled-coil region" evidence="4">
    <location>
        <begin position="80"/>
        <end position="114"/>
    </location>
</feature>
<keyword evidence="3" id="KW-0804">Transcription</keyword>
<keyword evidence="2" id="KW-0238">DNA-binding</keyword>
<evidence type="ECO:0000313" key="7">
    <source>
        <dbReference type="EMBL" id="TDV45527.1"/>
    </source>
</evidence>